<proteinExistence type="inferred from homology"/>
<evidence type="ECO:0000256" key="4">
    <source>
        <dbReference type="ARBA" id="ARBA00022475"/>
    </source>
</evidence>
<dbReference type="InterPro" id="IPR002191">
    <property type="entry name" value="Bac_export_3"/>
</dbReference>
<sequence>MNQVMALDLMKSAFMTTIKASAPILIIAMVVGLIISILQATTQVQEQTLTFVPKMIAVLFSLILLGAFMMNTLVAFMNQAFDVINRL</sequence>
<comment type="subcellular location">
    <subcellularLocation>
        <location evidence="1 9">Cell membrane</location>
        <topology evidence="1">Multi-pass membrane protein</topology>
    </subcellularLocation>
    <subcellularLocation>
        <location evidence="9">Bacterial flagellum basal body</location>
    </subcellularLocation>
</comment>
<evidence type="ECO:0000313" key="11">
    <source>
        <dbReference type="Proteomes" id="UP000183255"/>
    </source>
</evidence>
<dbReference type="EMBL" id="FNDZ01000001">
    <property type="protein sequence ID" value="SDI11349.1"/>
    <property type="molecule type" value="Genomic_DNA"/>
</dbReference>
<keyword evidence="8 9" id="KW-0975">Bacterial flagellum</keyword>
<evidence type="ECO:0000256" key="9">
    <source>
        <dbReference type="RuleBase" id="RU364090"/>
    </source>
</evidence>
<dbReference type="GO" id="GO:0044780">
    <property type="term" value="P:bacterial-type flagellum assembly"/>
    <property type="evidence" value="ECO:0007669"/>
    <property type="project" value="InterPro"/>
</dbReference>
<protein>
    <recommendedName>
        <fullName evidence="3 9">Flagellar biosynthetic protein FliQ</fullName>
    </recommendedName>
</protein>
<keyword evidence="10" id="KW-0969">Cilium</keyword>
<evidence type="ECO:0000256" key="5">
    <source>
        <dbReference type="ARBA" id="ARBA00022692"/>
    </source>
</evidence>
<evidence type="ECO:0000256" key="6">
    <source>
        <dbReference type="ARBA" id="ARBA00022989"/>
    </source>
</evidence>
<gene>
    <name evidence="9" type="primary">fliQ</name>
    <name evidence="10" type="ORF">SAMN05421804_101712</name>
</gene>
<organism evidence="10 11">
    <name type="scientific">Proteiniclasticum ruminis</name>
    <dbReference type="NCBI Taxonomy" id="398199"/>
    <lineage>
        <taxon>Bacteria</taxon>
        <taxon>Bacillati</taxon>
        <taxon>Bacillota</taxon>
        <taxon>Clostridia</taxon>
        <taxon>Eubacteriales</taxon>
        <taxon>Clostridiaceae</taxon>
        <taxon>Proteiniclasticum</taxon>
    </lineage>
</organism>
<name>A0A1G8HXF6_9CLOT</name>
<dbReference type="PRINTS" id="PR00952">
    <property type="entry name" value="TYPE3IMQPROT"/>
</dbReference>
<dbReference type="InterPro" id="IPR006305">
    <property type="entry name" value="FliQ"/>
</dbReference>
<dbReference type="AlphaFoldDB" id="A0A1G8HXF6"/>
<evidence type="ECO:0000256" key="7">
    <source>
        <dbReference type="ARBA" id="ARBA00023136"/>
    </source>
</evidence>
<evidence type="ECO:0000256" key="2">
    <source>
        <dbReference type="ARBA" id="ARBA00006156"/>
    </source>
</evidence>
<dbReference type="Proteomes" id="UP000183255">
    <property type="component" value="Unassembled WGS sequence"/>
</dbReference>
<keyword evidence="7 9" id="KW-0472">Membrane</keyword>
<keyword evidence="10" id="KW-0282">Flagellum</keyword>
<dbReference type="PANTHER" id="PTHR34040:SF2">
    <property type="entry name" value="FLAGELLAR BIOSYNTHETIC PROTEIN FLIQ"/>
    <property type="match status" value="1"/>
</dbReference>
<dbReference type="PIRSF" id="PIRSF004669">
    <property type="entry name" value="FliQ"/>
    <property type="match status" value="1"/>
</dbReference>
<evidence type="ECO:0000256" key="3">
    <source>
        <dbReference type="ARBA" id="ARBA00021718"/>
    </source>
</evidence>
<dbReference type="RefSeq" id="WP_031574173.1">
    <property type="nucleotide sequence ID" value="NZ_FNDZ01000001.1"/>
</dbReference>
<evidence type="ECO:0000313" key="10">
    <source>
        <dbReference type="EMBL" id="SDI11349.1"/>
    </source>
</evidence>
<reference evidence="10 11" key="1">
    <citation type="submission" date="2016-10" db="EMBL/GenBank/DDBJ databases">
        <authorList>
            <person name="de Groot N.N."/>
        </authorList>
    </citation>
    <scope>NUCLEOTIDE SEQUENCE [LARGE SCALE GENOMIC DNA]</scope>
    <source>
        <strain evidence="10 11">CGMCC 1.5058</strain>
    </source>
</reference>
<keyword evidence="6 9" id="KW-1133">Transmembrane helix</keyword>
<keyword evidence="4 9" id="KW-1003">Cell membrane</keyword>
<dbReference type="GO" id="GO:0009306">
    <property type="term" value="P:protein secretion"/>
    <property type="evidence" value="ECO:0007669"/>
    <property type="project" value="InterPro"/>
</dbReference>
<accession>A0A1G8HXF6</accession>
<evidence type="ECO:0000256" key="8">
    <source>
        <dbReference type="ARBA" id="ARBA00023143"/>
    </source>
</evidence>
<dbReference type="NCBIfam" id="TIGR01402">
    <property type="entry name" value="fliQ"/>
    <property type="match status" value="1"/>
</dbReference>
<dbReference type="GO" id="GO:0009425">
    <property type="term" value="C:bacterial-type flagellum basal body"/>
    <property type="evidence" value="ECO:0007669"/>
    <property type="project" value="UniProtKB-SubCell"/>
</dbReference>
<evidence type="ECO:0000256" key="1">
    <source>
        <dbReference type="ARBA" id="ARBA00004651"/>
    </source>
</evidence>
<comment type="function">
    <text evidence="9">Role in flagellar biosynthesis.</text>
</comment>
<keyword evidence="5 9" id="KW-0812">Transmembrane</keyword>
<dbReference type="PANTHER" id="PTHR34040">
    <property type="entry name" value="FLAGELLAR BIOSYNTHETIC PROTEIN FLIQ"/>
    <property type="match status" value="1"/>
</dbReference>
<feature type="transmembrane region" description="Helical" evidence="9">
    <location>
        <begin position="55"/>
        <end position="77"/>
    </location>
</feature>
<dbReference type="Pfam" id="PF01313">
    <property type="entry name" value="Bac_export_3"/>
    <property type="match status" value="1"/>
</dbReference>
<dbReference type="GO" id="GO:0005886">
    <property type="term" value="C:plasma membrane"/>
    <property type="evidence" value="ECO:0007669"/>
    <property type="project" value="UniProtKB-SubCell"/>
</dbReference>
<keyword evidence="10" id="KW-0966">Cell projection</keyword>
<feature type="transmembrane region" description="Helical" evidence="9">
    <location>
        <begin position="20"/>
        <end position="40"/>
    </location>
</feature>
<comment type="similarity">
    <text evidence="2 9">Belongs to the FliQ/MopD/SpaQ family.</text>
</comment>